<evidence type="ECO:0000256" key="1">
    <source>
        <dbReference type="SAM" id="Phobius"/>
    </source>
</evidence>
<evidence type="ECO:0000313" key="6">
    <source>
        <dbReference type="Proteomes" id="UP000220214"/>
    </source>
</evidence>
<dbReference type="VEuPathDB" id="PlasmoDB:PBANKA_0502600"/>
<feature type="transmembrane region" description="Helical" evidence="1">
    <location>
        <begin position="682"/>
        <end position="703"/>
    </location>
</feature>
<dbReference type="EMBL" id="LT608253">
    <property type="protein sequence ID" value="SCM15661.1"/>
    <property type="molecule type" value="Genomic_DNA"/>
</dbReference>
<protein>
    <recommendedName>
        <fullName evidence="8">Peptidase</fullName>
    </recommendedName>
</protein>
<proteinExistence type="predicted"/>
<dbReference type="EMBL" id="LT614631">
    <property type="protein sequence ID" value="SCN22801.1"/>
    <property type="molecule type" value="Genomic_DNA"/>
</dbReference>
<dbReference type="Proteomes" id="UP000220214">
    <property type="component" value="Chromosome 5"/>
</dbReference>
<evidence type="ECO:0000313" key="2">
    <source>
        <dbReference type="EMBL" id="SCL92550.1"/>
    </source>
</evidence>
<dbReference type="AlphaFoldDB" id="A0A1C6WT28"/>
<dbReference type="SUPFAM" id="SSF50630">
    <property type="entry name" value="Acid proteases"/>
    <property type="match status" value="1"/>
</dbReference>
<dbReference type="Proteomes" id="UP000516480">
    <property type="component" value="Chromosome 5"/>
</dbReference>
<keyword evidence="1" id="KW-1133">Transmembrane helix</keyword>
<dbReference type="InterPro" id="IPR021109">
    <property type="entry name" value="Peptidase_aspartic_dom_sf"/>
</dbReference>
<sequence>MDIKNTICNRFKFFLILIVVLICTFGFKHDVIVYKNEYISFRILNNDIGASTLHGSLVPIQNEIQENDDLNVTDSNHEFDGDVKPMENNIENVEEKNEEIYIKEKLTENKNNYKNGDGFEGLTLDIYFTENNNIYTNVKIGNQILKLSLNSRLEGMYVFMNDSISCYQKDENNKRKCYDPSFSETASWCNNNMICLPAILSIPYECYADKKLNINNKVVYPNIYYDALKYSESHLEGFDTIELMDLKYVNKKEGAKNDENNNGENKSNNLNVFENADIKLIVDLSIYNNWDLFKDTDGIMGLAGNALSCRNTSIWNKILEKNNFLFGIDINLSENSTKKYVNNLSEKNKRNINFYNVMFENNDMNNKLNNTGYVTNLQESVVKLFSSKRRNITTEGNQKNVNPIMLNKEMLSSEIHIGDYKKEYEPILWSEPRERGGIFSDSFIQFTIYNLEVCDNNIFGKNSSNWQGVIDLSSKCLVLPKMFWLSLMQYLPVNKNDERCIPTNKEIEFNEDTIPRMCSIDDKYRPLPVLKFSFSDNDIVSNNNINNSDHEHGEKKKIHIPLDNLIIKENGPNNNYLCIIPDVREGTSNGNSGRTTKPLIKLGTYVLNNFYVVVDQENYRVGFSNKKSFYYSNDKCTQKVECIGDQIYEPALNICIDPDCSIWYFYTLNPETKTCESVSSRFYIFIIILIILLILDIQSYYLYRRSVRTAKISSR</sequence>
<evidence type="ECO:0000313" key="4">
    <source>
        <dbReference type="EMBL" id="SCN22801.1"/>
    </source>
</evidence>
<keyword evidence="1" id="KW-0472">Membrane</keyword>
<evidence type="ECO:0000313" key="3">
    <source>
        <dbReference type="EMBL" id="SCM15661.1"/>
    </source>
</evidence>
<accession>A0A1C6WT28</accession>
<keyword evidence="1" id="KW-0812">Transmembrane</keyword>
<evidence type="ECO:0008006" key="8">
    <source>
        <dbReference type="Google" id="ProtNLM"/>
    </source>
</evidence>
<dbReference type="Proteomes" id="UP000219860">
    <property type="component" value="Chromosome 5"/>
</dbReference>
<dbReference type="OrthoDB" id="441724at2759"/>
<evidence type="ECO:0000313" key="7">
    <source>
        <dbReference type="Proteomes" id="UP000516480"/>
    </source>
</evidence>
<dbReference type="OMA" id="GPIVWSE"/>
<dbReference type="EMBL" id="LT608141">
    <property type="protein sequence ID" value="SCL92550.1"/>
    <property type="molecule type" value="Genomic_DNA"/>
</dbReference>
<evidence type="ECO:0000313" key="5">
    <source>
        <dbReference type="Proteomes" id="UP000219860"/>
    </source>
</evidence>
<organism evidence="2 7">
    <name type="scientific">Plasmodium berghei</name>
    <dbReference type="NCBI Taxonomy" id="5821"/>
    <lineage>
        <taxon>Eukaryota</taxon>
        <taxon>Sar</taxon>
        <taxon>Alveolata</taxon>
        <taxon>Apicomplexa</taxon>
        <taxon>Aconoidasida</taxon>
        <taxon>Haemosporida</taxon>
        <taxon>Plasmodiidae</taxon>
        <taxon>Plasmodium</taxon>
        <taxon>Plasmodium (Vinckeia)</taxon>
    </lineage>
</organism>
<name>A0A1C6WT28_PLABE</name>
<dbReference type="Gene3D" id="2.40.70.10">
    <property type="entry name" value="Acid Proteases"/>
    <property type="match status" value="1"/>
</dbReference>
<reference evidence="5 7" key="1">
    <citation type="submission" date="2016-08" db="EMBL/GenBank/DDBJ databases">
        <authorList>
            <consortium name="Pathogen Informatics"/>
        </authorList>
    </citation>
    <scope>NUCLEOTIDE SEQUENCE [LARGE SCALE GENOMIC DNA]</scope>
    <source>
        <strain evidence="2 7">NK65 ny</strain>
        <strain evidence="4 6">NK65e</strain>
        <strain evidence="3 5">SP11 Antwerpcl1</strain>
    </source>
</reference>
<gene>
    <name evidence="4" type="ORF">PBNK65E_000068300</name>
    <name evidence="2" type="ORF">PBNK65NY_000067800</name>
    <name evidence="3" type="ORF">PBSP11A_000068000</name>
</gene>